<dbReference type="InterPro" id="IPR051951">
    <property type="entry name" value="UNC-93_regulatory"/>
</dbReference>
<evidence type="ECO:0000256" key="6">
    <source>
        <dbReference type="SAM" id="Phobius"/>
    </source>
</evidence>
<feature type="transmembrane region" description="Helical" evidence="6">
    <location>
        <begin position="211"/>
        <end position="232"/>
    </location>
</feature>
<comment type="caution">
    <text evidence="7">The sequence shown here is derived from an EMBL/GenBank/DDBJ whole genome shotgun (WGS) entry which is preliminary data.</text>
</comment>
<feature type="non-terminal residue" evidence="7">
    <location>
        <position position="1"/>
    </location>
</feature>
<dbReference type="EMBL" id="NMUH01000221">
    <property type="protein sequence ID" value="MQL74762.1"/>
    <property type="molecule type" value="Genomic_DNA"/>
</dbReference>
<reference evidence="7" key="1">
    <citation type="submission" date="2017-07" db="EMBL/GenBank/DDBJ databases">
        <title>Taro Niue Genome Assembly and Annotation.</title>
        <authorList>
            <person name="Atibalentja N."/>
            <person name="Keating K."/>
            <person name="Fields C.J."/>
        </authorList>
    </citation>
    <scope>NUCLEOTIDE SEQUENCE</scope>
    <source>
        <strain evidence="7">Niue_2</strain>
        <tissue evidence="7">Leaf</tissue>
    </source>
</reference>
<feature type="transmembrane region" description="Helical" evidence="6">
    <location>
        <begin position="6"/>
        <end position="23"/>
    </location>
</feature>
<keyword evidence="3 6" id="KW-0812">Transmembrane</keyword>
<dbReference type="AlphaFoldDB" id="A0A843TQJ4"/>
<keyword evidence="5 6" id="KW-0472">Membrane</keyword>
<dbReference type="PANTHER" id="PTHR19444:SF13">
    <property type="entry name" value="PROTEIN UNC-93 HOMOLOG A"/>
    <property type="match status" value="1"/>
</dbReference>
<evidence type="ECO:0000256" key="5">
    <source>
        <dbReference type="ARBA" id="ARBA00023136"/>
    </source>
</evidence>
<dbReference type="Proteomes" id="UP000652761">
    <property type="component" value="Unassembled WGS sequence"/>
</dbReference>
<accession>A0A843TQJ4</accession>
<feature type="transmembrane region" description="Helical" evidence="6">
    <location>
        <begin position="170"/>
        <end position="190"/>
    </location>
</feature>
<evidence type="ECO:0000256" key="1">
    <source>
        <dbReference type="ARBA" id="ARBA00004141"/>
    </source>
</evidence>
<name>A0A843TQJ4_COLES</name>
<evidence type="ECO:0000313" key="7">
    <source>
        <dbReference type="EMBL" id="MQL74762.1"/>
    </source>
</evidence>
<dbReference type="InterPro" id="IPR010291">
    <property type="entry name" value="Ion_channel_UNC-93"/>
</dbReference>
<comment type="similarity">
    <text evidence="2">Belongs to the unc-93 family.</text>
</comment>
<gene>
    <name evidence="7" type="ORF">Taro_007103</name>
</gene>
<feature type="transmembrane region" description="Helical" evidence="6">
    <location>
        <begin position="55"/>
        <end position="75"/>
    </location>
</feature>
<evidence type="ECO:0000256" key="3">
    <source>
        <dbReference type="ARBA" id="ARBA00022692"/>
    </source>
</evidence>
<proteinExistence type="inferred from homology"/>
<sequence>ENDLGTTSLAILYLSFTLFSLVPSSMVKVLGLKNALVLGTTGYWLFIVANLKSSWFVLHACISKVVGNLVSLALLRGGKAYVWSGFTKHIVRPALRESGLVEQWQCMGLLVQCEALYKVVSKQNVYRVLADFWVVYIWPILNHSVCFWWSSSSDSCSFMASAKIQLTSSALGSVYLLIMAAIWATGNGVFSTQLNALLGMLFRHNMDVAFAQLRIWQNASTALVFFLSPHITFQAMPLVMIITLLFLVLAFMFLTLYIEKAFALEP</sequence>
<feature type="transmembrane region" description="Helical" evidence="6">
    <location>
        <begin position="128"/>
        <end position="150"/>
    </location>
</feature>
<keyword evidence="8" id="KW-1185">Reference proteome</keyword>
<evidence type="ECO:0000256" key="4">
    <source>
        <dbReference type="ARBA" id="ARBA00022989"/>
    </source>
</evidence>
<comment type="subcellular location">
    <subcellularLocation>
        <location evidence="1">Membrane</location>
        <topology evidence="1">Multi-pass membrane protein</topology>
    </subcellularLocation>
</comment>
<dbReference type="PANTHER" id="PTHR19444">
    <property type="entry name" value="UNC-93 RELATED"/>
    <property type="match status" value="1"/>
</dbReference>
<feature type="transmembrane region" description="Helical" evidence="6">
    <location>
        <begin position="30"/>
        <end position="49"/>
    </location>
</feature>
<feature type="transmembrane region" description="Helical" evidence="6">
    <location>
        <begin position="238"/>
        <end position="258"/>
    </location>
</feature>
<dbReference type="OrthoDB" id="78663at2759"/>
<evidence type="ECO:0000256" key="2">
    <source>
        <dbReference type="ARBA" id="ARBA00009172"/>
    </source>
</evidence>
<protein>
    <submittedName>
        <fullName evidence="7">Uncharacterized protein</fullName>
    </submittedName>
</protein>
<dbReference type="Pfam" id="PF05978">
    <property type="entry name" value="UNC-93"/>
    <property type="match status" value="1"/>
</dbReference>
<evidence type="ECO:0000313" key="8">
    <source>
        <dbReference type="Proteomes" id="UP000652761"/>
    </source>
</evidence>
<dbReference type="GO" id="GO:0016020">
    <property type="term" value="C:membrane"/>
    <property type="evidence" value="ECO:0007669"/>
    <property type="project" value="UniProtKB-SubCell"/>
</dbReference>
<organism evidence="7 8">
    <name type="scientific">Colocasia esculenta</name>
    <name type="common">Wild taro</name>
    <name type="synonym">Arum esculentum</name>
    <dbReference type="NCBI Taxonomy" id="4460"/>
    <lineage>
        <taxon>Eukaryota</taxon>
        <taxon>Viridiplantae</taxon>
        <taxon>Streptophyta</taxon>
        <taxon>Embryophyta</taxon>
        <taxon>Tracheophyta</taxon>
        <taxon>Spermatophyta</taxon>
        <taxon>Magnoliopsida</taxon>
        <taxon>Liliopsida</taxon>
        <taxon>Araceae</taxon>
        <taxon>Aroideae</taxon>
        <taxon>Colocasieae</taxon>
        <taxon>Colocasia</taxon>
    </lineage>
</organism>
<keyword evidence="4 6" id="KW-1133">Transmembrane helix</keyword>